<dbReference type="PANTHER" id="PTHR43790:SF9">
    <property type="entry name" value="GALACTOFURANOSE TRANSPORTER ATP-BINDING PROTEIN YTFR"/>
    <property type="match status" value="1"/>
</dbReference>
<dbReference type="InterPro" id="IPR027417">
    <property type="entry name" value="P-loop_NTPase"/>
</dbReference>
<feature type="domain" description="ABC transporter" evidence="9">
    <location>
        <begin position="252"/>
        <end position="495"/>
    </location>
</feature>
<feature type="domain" description="ABC transporter" evidence="9">
    <location>
        <begin position="5"/>
        <end position="241"/>
    </location>
</feature>
<dbReference type="GO" id="GO:0005886">
    <property type="term" value="C:plasma membrane"/>
    <property type="evidence" value="ECO:0007669"/>
    <property type="project" value="UniProtKB-SubCell"/>
</dbReference>
<evidence type="ECO:0000256" key="5">
    <source>
        <dbReference type="ARBA" id="ARBA00022741"/>
    </source>
</evidence>
<dbReference type="InterPro" id="IPR003439">
    <property type="entry name" value="ABC_transporter-like_ATP-bd"/>
</dbReference>
<dbReference type="CDD" id="cd03216">
    <property type="entry name" value="ABC_Carb_Monos_I"/>
    <property type="match status" value="1"/>
</dbReference>
<dbReference type="Gene3D" id="3.40.50.300">
    <property type="entry name" value="P-loop containing nucleotide triphosphate hydrolases"/>
    <property type="match status" value="2"/>
</dbReference>
<dbReference type="GO" id="GO:0016887">
    <property type="term" value="F:ATP hydrolysis activity"/>
    <property type="evidence" value="ECO:0007669"/>
    <property type="project" value="InterPro"/>
</dbReference>
<evidence type="ECO:0000259" key="9">
    <source>
        <dbReference type="PROSITE" id="PS50893"/>
    </source>
</evidence>
<dbReference type="SMART" id="SM00382">
    <property type="entry name" value="AAA"/>
    <property type="match status" value="2"/>
</dbReference>
<dbReference type="Proteomes" id="UP000284416">
    <property type="component" value="Unassembled WGS sequence"/>
</dbReference>
<dbReference type="RefSeq" id="WP_118924166.1">
    <property type="nucleotide sequence ID" value="NZ_QWEG01000018.1"/>
</dbReference>
<evidence type="ECO:0000256" key="4">
    <source>
        <dbReference type="ARBA" id="ARBA00022737"/>
    </source>
</evidence>
<name>A0A417YIL8_9BACI</name>
<keyword evidence="7" id="KW-1278">Translocase</keyword>
<keyword evidence="3" id="KW-1003">Cell membrane</keyword>
<keyword evidence="8" id="KW-0472">Membrane</keyword>
<gene>
    <name evidence="10" type="ORF">D1B31_21085</name>
</gene>
<dbReference type="SUPFAM" id="SSF52540">
    <property type="entry name" value="P-loop containing nucleoside triphosphate hydrolases"/>
    <property type="match status" value="2"/>
</dbReference>
<comment type="caution">
    <text evidence="10">The sequence shown here is derived from an EMBL/GenBank/DDBJ whole genome shotgun (WGS) entry which is preliminary data.</text>
</comment>
<protein>
    <submittedName>
        <fullName evidence="10">Sugar ABC transporter ATP-binding protein</fullName>
    </submittedName>
</protein>
<evidence type="ECO:0000256" key="8">
    <source>
        <dbReference type="ARBA" id="ARBA00023136"/>
    </source>
</evidence>
<keyword evidence="2" id="KW-0813">Transport</keyword>
<dbReference type="Pfam" id="PF00005">
    <property type="entry name" value="ABC_tran"/>
    <property type="match status" value="2"/>
</dbReference>
<organism evidence="10 11">
    <name type="scientific">Neobacillus notoginsengisoli</name>
    <dbReference type="NCBI Taxonomy" id="1578198"/>
    <lineage>
        <taxon>Bacteria</taxon>
        <taxon>Bacillati</taxon>
        <taxon>Bacillota</taxon>
        <taxon>Bacilli</taxon>
        <taxon>Bacillales</taxon>
        <taxon>Bacillaceae</taxon>
        <taxon>Neobacillus</taxon>
    </lineage>
</organism>
<dbReference type="CDD" id="cd03215">
    <property type="entry name" value="ABC_Carb_Monos_II"/>
    <property type="match status" value="1"/>
</dbReference>
<dbReference type="OrthoDB" id="9771863at2"/>
<keyword evidence="6 10" id="KW-0067">ATP-binding</keyword>
<dbReference type="InterPro" id="IPR003593">
    <property type="entry name" value="AAA+_ATPase"/>
</dbReference>
<evidence type="ECO:0000256" key="2">
    <source>
        <dbReference type="ARBA" id="ARBA00022448"/>
    </source>
</evidence>
<comment type="subcellular location">
    <subcellularLocation>
        <location evidence="1">Cell membrane</location>
        <topology evidence="1">Peripheral membrane protein</topology>
    </subcellularLocation>
</comment>
<keyword evidence="4" id="KW-0677">Repeat</keyword>
<keyword evidence="11" id="KW-1185">Reference proteome</keyword>
<dbReference type="FunFam" id="3.40.50.300:FF:000127">
    <property type="entry name" value="Ribose import ATP-binding protein RbsA"/>
    <property type="match status" value="1"/>
</dbReference>
<evidence type="ECO:0000256" key="7">
    <source>
        <dbReference type="ARBA" id="ARBA00022967"/>
    </source>
</evidence>
<reference evidence="10 11" key="1">
    <citation type="journal article" date="2017" name="Int. J. Syst. Evol. Microbiol.">
        <title>Bacillus notoginsengisoli sp. nov., a novel bacterium isolated from the rhizosphere of Panax notoginseng.</title>
        <authorList>
            <person name="Zhang M.Y."/>
            <person name="Cheng J."/>
            <person name="Cai Y."/>
            <person name="Zhang T.Y."/>
            <person name="Wu Y.Y."/>
            <person name="Manikprabhu D."/>
            <person name="Li W.J."/>
            <person name="Zhang Y.X."/>
        </authorList>
    </citation>
    <scope>NUCLEOTIDE SEQUENCE [LARGE SCALE GENOMIC DNA]</scope>
    <source>
        <strain evidence="10 11">JCM 30743</strain>
    </source>
</reference>
<dbReference type="GO" id="GO:0005524">
    <property type="term" value="F:ATP binding"/>
    <property type="evidence" value="ECO:0007669"/>
    <property type="project" value="UniProtKB-KW"/>
</dbReference>
<dbReference type="EMBL" id="QWEG01000018">
    <property type="protein sequence ID" value="RHW32842.1"/>
    <property type="molecule type" value="Genomic_DNA"/>
</dbReference>
<dbReference type="AlphaFoldDB" id="A0A417YIL8"/>
<sequence>MVNKVEMHNIEKSFPGVKALTNISMEIRPGEVLVILGENGAGKSTLMKILAGVQKPDSGQVFFKGQNIEINSTKDAERYGIYMIYQELNLVPHLSVAENIFLGREFSTKTGFIKWKQMYEEAENVLKRLNLTIDPRTIVEDLSVAQSQMVEIARALSTNAEVLIMDEPTAAITNQETEELFRQIEKLKASGVSILYISHRLQEVMEISDRVFVMRDGAHVGTLNTNETDTNELIRLMVGREIGDLYPKVRSDVGEEVFRVEHLSIPGVLHDISFSVRAGEVLGFAGLMGAGRTELMDAIFGGNRSMTGDIYINNKKVTINSPEDAVKHGMAYVTEDRKKTGLILSFPIDLNITLASIRKSTKYSFIDHHREEELAKQSMDGLKVKAPNQNTLVSTLSGGNQQKVVLGKWLQTNSQIIILDEPTRGIDVNSKREIYLLINGLTKAGKAVIMVSSDIPEILGMSERVAVLSEGHLTGILPIEEANQITIMELATQDTRI</sequence>
<accession>A0A417YIL8</accession>
<dbReference type="InterPro" id="IPR050107">
    <property type="entry name" value="ABC_carbohydrate_import_ATPase"/>
</dbReference>
<evidence type="ECO:0000313" key="11">
    <source>
        <dbReference type="Proteomes" id="UP000284416"/>
    </source>
</evidence>
<dbReference type="PANTHER" id="PTHR43790">
    <property type="entry name" value="CARBOHYDRATE TRANSPORT ATP-BINDING PROTEIN MG119-RELATED"/>
    <property type="match status" value="1"/>
</dbReference>
<keyword evidence="5" id="KW-0547">Nucleotide-binding</keyword>
<evidence type="ECO:0000313" key="10">
    <source>
        <dbReference type="EMBL" id="RHW32842.1"/>
    </source>
</evidence>
<proteinExistence type="predicted"/>
<dbReference type="InterPro" id="IPR017871">
    <property type="entry name" value="ABC_transporter-like_CS"/>
</dbReference>
<evidence type="ECO:0000256" key="1">
    <source>
        <dbReference type="ARBA" id="ARBA00004202"/>
    </source>
</evidence>
<dbReference type="PROSITE" id="PS00211">
    <property type="entry name" value="ABC_TRANSPORTER_1"/>
    <property type="match status" value="1"/>
</dbReference>
<dbReference type="PROSITE" id="PS50893">
    <property type="entry name" value="ABC_TRANSPORTER_2"/>
    <property type="match status" value="2"/>
</dbReference>
<evidence type="ECO:0000256" key="3">
    <source>
        <dbReference type="ARBA" id="ARBA00022475"/>
    </source>
</evidence>
<evidence type="ECO:0000256" key="6">
    <source>
        <dbReference type="ARBA" id="ARBA00022840"/>
    </source>
</evidence>